<dbReference type="Proteomes" id="UP000663829">
    <property type="component" value="Unassembled WGS sequence"/>
</dbReference>
<keyword evidence="3 4" id="KW-0539">Nucleus</keyword>
<dbReference type="GO" id="GO:0006355">
    <property type="term" value="P:regulation of DNA-templated transcription"/>
    <property type="evidence" value="ECO:0007669"/>
    <property type="project" value="InterPro"/>
</dbReference>
<organism evidence="6 10">
    <name type="scientific">Didymodactylos carnosus</name>
    <dbReference type="NCBI Taxonomy" id="1234261"/>
    <lineage>
        <taxon>Eukaryota</taxon>
        <taxon>Metazoa</taxon>
        <taxon>Spiralia</taxon>
        <taxon>Gnathifera</taxon>
        <taxon>Rotifera</taxon>
        <taxon>Eurotatoria</taxon>
        <taxon>Bdelloidea</taxon>
        <taxon>Philodinida</taxon>
        <taxon>Philodinidae</taxon>
        <taxon>Didymodactylos</taxon>
    </lineage>
</organism>
<evidence type="ECO:0000256" key="2">
    <source>
        <dbReference type="ARBA" id="ARBA00023155"/>
    </source>
</evidence>
<proteinExistence type="predicted"/>
<dbReference type="PROSITE" id="PS50071">
    <property type="entry name" value="HOMEOBOX_2"/>
    <property type="match status" value="1"/>
</dbReference>
<sequence length="419" mass="48950">MDNNIFSFNSPLFSSTTHPHYSTSKSSVKIHEDNSLSYLTNDNNIRNDKDDQTAWLENILKSSPLSSSIDIEQNDDKFCAQFSSEHNVHVNDFSDIYSSDNRFSEENTNMSDHNMNTTEFHHSNLLHEINLISPDNQVHDFKLDSDRELIKKSKKKKYHNKLPDHATNLMLKWWNEHISHPYPNDHEKEFFSLNGQITDLQVRQWFANRRSRLANKNKKNKQSLPSQLLTFPPTSYSVKYPTGDLYLLKNTHSKDKQNHINNNGIKYSSELTKLHQQQQLLSPIHIHHMQQKSSIDNCYTVQNLLLDKSYQPICNCYALNQHQHQQQQQQRCFDLSPITARLPDILTRNDLDFNQYEPPDCYPYPKTNNNYCPIPATPISPSPTFNININNESLKQLIIENLTKILCENNICKNHEVQL</sequence>
<evidence type="ECO:0000313" key="6">
    <source>
        <dbReference type="EMBL" id="CAF1352718.1"/>
    </source>
</evidence>
<gene>
    <name evidence="6" type="ORF">GPM918_LOCUS30992</name>
    <name evidence="7" type="ORF">OVA965_LOCUS33182</name>
    <name evidence="9" type="ORF">SRO942_LOCUS31625</name>
    <name evidence="8" type="ORF">TMI583_LOCUS34062</name>
</gene>
<dbReference type="EMBL" id="CAJOBA010048317">
    <property type="protein sequence ID" value="CAF4211173.1"/>
    <property type="molecule type" value="Genomic_DNA"/>
</dbReference>
<dbReference type="InterPro" id="IPR001356">
    <property type="entry name" value="HD"/>
</dbReference>
<dbReference type="Proteomes" id="UP000682733">
    <property type="component" value="Unassembled WGS sequence"/>
</dbReference>
<evidence type="ECO:0000256" key="3">
    <source>
        <dbReference type="ARBA" id="ARBA00023242"/>
    </source>
</evidence>
<feature type="DNA-binding region" description="Homeobox" evidence="4">
    <location>
        <begin position="155"/>
        <end position="217"/>
    </location>
</feature>
<dbReference type="EMBL" id="CAJNOK010026576">
    <property type="protein sequence ID" value="CAF1405387.1"/>
    <property type="molecule type" value="Genomic_DNA"/>
</dbReference>
<evidence type="ECO:0000313" key="9">
    <source>
        <dbReference type="EMBL" id="CAF4224091.1"/>
    </source>
</evidence>
<dbReference type="InterPro" id="IPR050224">
    <property type="entry name" value="TALE_homeobox"/>
</dbReference>
<dbReference type="InterPro" id="IPR009057">
    <property type="entry name" value="Homeodomain-like_sf"/>
</dbReference>
<evidence type="ECO:0000313" key="10">
    <source>
        <dbReference type="Proteomes" id="UP000663829"/>
    </source>
</evidence>
<dbReference type="InterPro" id="IPR008422">
    <property type="entry name" value="KN_HD"/>
</dbReference>
<comment type="caution">
    <text evidence="6">The sequence shown here is derived from an EMBL/GenBank/DDBJ whole genome shotgun (WGS) entry which is preliminary data.</text>
</comment>
<keyword evidence="10" id="KW-1185">Reference proteome</keyword>
<keyword evidence="2 4" id="KW-0371">Homeobox</keyword>
<comment type="subcellular location">
    <subcellularLocation>
        <location evidence="4">Nucleus</location>
    </subcellularLocation>
</comment>
<dbReference type="Pfam" id="PF05920">
    <property type="entry name" value="Homeobox_KN"/>
    <property type="match status" value="1"/>
</dbReference>
<dbReference type="AlphaFoldDB" id="A0A815HJQ9"/>
<protein>
    <recommendedName>
        <fullName evidence="5">Homeobox domain-containing protein</fullName>
    </recommendedName>
</protein>
<feature type="domain" description="Homeobox" evidence="5">
    <location>
        <begin position="153"/>
        <end position="216"/>
    </location>
</feature>
<dbReference type="CDD" id="cd00086">
    <property type="entry name" value="homeodomain"/>
    <property type="match status" value="1"/>
</dbReference>
<keyword evidence="1 4" id="KW-0238">DNA-binding</keyword>
<dbReference type="GO" id="GO:0005634">
    <property type="term" value="C:nucleus"/>
    <property type="evidence" value="ECO:0007669"/>
    <property type="project" value="UniProtKB-SubCell"/>
</dbReference>
<name>A0A815HJQ9_9BILA</name>
<evidence type="ECO:0000259" key="5">
    <source>
        <dbReference type="PROSITE" id="PS50071"/>
    </source>
</evidence>
<dbReference type="Gene3D" id="1.10.10.60">
    <property type="entry name" value="Homeodomain-like"/>
    <property type="match status" value="1"/>
</dbReference>
<dbReference type="GO" id="GO:0003677">
    <property type="term" value="F:DNA binding"/>
    <property type="evidence" value="ECO:0007669"/>
    <property type="project" value="UniProtKB-UniRule"/>
</dbReference>
<dbReference type="SUPFAM" id="SSF46689">
    <property type="entry name" value="Homeodomain-like"/>
    <property type="match status" value="1"/>
</dbReference>
<evidence type="ECO:0000313" key="7">
    <source>
        <dbReference type="EMBL" id="CAF1405387.1"/>
    </source>
</evidence>
<evidence type="ECO:0000256" key="1">
    <source>
        <dbReference type="ARBA" id="ARBA00023125"/>
    </source>
</evidence>
<accession>A0A815HJQ9</accession>
<dbReference type="OrthoDB" id="4187154at2759"/>
<dbReference type="SMART" id="SM00389">
    <property type="entry name" value="HOX"/>
    <property type="match status" value="1"/>
</dbReference>
<dbReference type="Proteomes" id="UP000681722">
    <property type="component" value="Unassembled WGS sequence"/>
</dbReference>
<dbReference type="Proteomes" id="UP000677228">
    <property type="component" value="Unassembled WGS sequence"/>
</dbReference>
<reference evidence="6" key="1">
    <citation type="submission" date="2021-02" db="EMBL/GenBank/DDBJ databases">
        <authorList>
            <person name="Nowell W R."/>
        </authorList>
    </citation>
    <scope>NUCLEOTIDE SEQUENCE</scope>
</reference>
<evidence type="ECO:0000313" key="8">
    <source>
        <dbReference type="EMBL" id="CAF4211173.1"/>
    </source>
</evidence>
<evidence type="ECO:0000256" key="4">
    <source>
        <dbReference type="PROSITE-ProRule" id="PRU00108"/>
    </source>
</evidence>
<dbReference type="PANTHER" id="PTHR11850">
    <property type="entry name" value="HOMEOBOX PROTEIN TRANSCRIPTION FACTORS"/>
    <property type="match status" value="1"/>
</dbReference>
<dbReference type="EMBL" id="CAJOBC010065319">
    <property type="protein sequence ID" value="CAF4224091.1"/>
    <property type="molecule type" value="Genomic_DNA"/>
</dbReference>
<dbReference type="EMBL" id="CAJNOQ010014989">
    <property type="protein sequence ID" value="CAF1352718.1"/>
    <property type="molecule type" value="Genomic_DNA"/>
</dbReference>